<reference evidence="9" key="1">
    <citation type="submission" date="2013-04" db="EMBL/GenBank/DDBJ databases">
        <title>The Genome Sequence of Fonticula alba ATCC 38817.</title>
        <authorList>
            <consortium name="The Broad Institute Genomics Platform"/>
            <person name="Russ C."/>
            <person name="Cuomo C."/>
            <person name="Burger G."/>
            <person name="Gray M.W."/>
            <person name="Holland P.W.H."/>
            <person name="King N."/>
            <person name="Lang F.B.F."/>
            <person name="Roger A.J."/>
            <person name="Ruiz-Trillo I."/>
            <person name="Brown M."/>
            <person name="Walker B."/>
            <person name="Young S."/>
            <person name="Zeng Q."/>
            <person name="Gargeya S."/>
            <person name="Fitzgerald M."/>
            <person name="Haas B."/>
            <person name="Abouelleil A."/>
            <person name="Allen A.W."/>
            <person name="Alvarado L."/>
            <person name="Arachchi H.M."/>
            <person name="Berlin A.M."/>
            <person name="Chapman S.B."/>
            <person name="Gainer-Dewar J."/>
            <person name="Goldberg J."/>
            <person name="Griggs A."/>
            <person name="Gujja S."/>
            <person name="Hansen M."/>
            <person name="Howarth C."/>
            <person name="Imamovic A."/>
            <person name="Ireland A."/>
            <person name="Larimer J."/>
            <person name="McCowan C."/>
            <person name="Murphy C."/>
            <person name="Pearson M."/>
            <person name="Poon T.W."/>
            <person name="Priest M."/>
            <person name="Roberts A."/>
            <person name="Saif S."/>
            <person name="Shea T."/>
            <person name="Sisk P."/>
            <person name="Sykes S."/>
            <person name="Wortman J."/>
            <person name="Nusbaum C."/>
            <person name="Birren B."/>
        </authorList>
    </citation>
    <scope>NUCLEOTIDE SEQUENCE [LARGE SCALE GENOMIC DNA]</scope>
    <source>
        <strain evidence="9">ATCC 38817</strain>
    </source>
</reference>
<dbReference type="Proteomes" id="UP000030693">
    <property type="component" value="Unassembled WGS sequence"/>
</dbReference>
<name>A0A058Z509_FONAL</name>
<evidence type="ECO:0000256" key="1">
    <source>
        <dbReference type="ARBA" id="ARBA00008867"/>
    </source>
</evidence>
<evidence type="ECO:0000256" key="2">
    <source>
        <dbReference type="ARBA" id="ARBA00022527"/>
    </source>
</evidence>
<gene>
    <name evidence="9" type="ORF">H696_04402</name>
</gene>
<evidence type="ECO:0000259" key="8">
    <source>
        <dbReference type="Pfam" id="PF00069"/>
    </source>
</evidence>
<evidence type="ECO:0000256" key="3">
    <source>
        <dbReference type="ARBA" id="ARBA00022679"/>
    </source>
</evidence>
<dbReference type="GO" id="GO:0005524">
    <property type="term" value="F:ATP binding"/>
    <property type="evidence" value="ECO:0007669"/>
    <property type="project" value="UniProtKB-KW"/>
</dbReference>
<dbReference type="Pfam" id="PF00069">
    <property type="entry name" value="Pkinase"/>
    <property type="match status" value="1"/>
</dbReference>
<dbReference type="SUPFAM" id="SSF56112">
    <property type="entry name" value="Protein kinase-like (PK-like)"/>
    <property type="match status" value="1"/>
</dbReference>
<evidence type="ECO:0000256" key="5">
    <source>
        <dbReference type="ARBA" id="ARBA00022777"/>
    </source>
</evidence>
<dbReference type="eggNOG" id="KOG0667">
    <property type="taxonomic scope" value="Eukaryota"/>
</dbReference>
<dbReference type="Gene3D" id="1.10.510.10">
    <property type="entry name" value="Transferase(Phosphotransferase) domain 1"/>
    <property type="match status" value="1"/>
</dbReference>
<dbReference type="InterPro" id="IPR011009">
    <property type="entry name" value="Kinase-like_dom_sf"/>
</dbReference>
<evidence type="ECO:0000313" key="10">
    <source>
        <dbReference type="Proteomes" id="UP000030693"/>
    </source>
</evidence>
<dbReference type="STRING" id="691883.A0A058Z509"/>
<dbReference type="OrthoDB" id="9332038at2759"/>
<evidence type="ECO:0000256" key="7">
    <source>
        <dbReference type="SAM" id="MobiDB-lite"/>
    </source>
</evidence>
<dbReference type="RefSeq" id="XP_009496554.1">
    <property type="nucleotide sequence ID" value="XM_009498279.1"/>
</dbReference>
<dbReference type="Gene3D" id="3.30.200.20">
    <property type="entry name" value="Phosphorylase Kinase, domain 1"/>
    <property type="match status" value="1"/>
</dbReference>
<dbReference type="GeneID" id="20529127"/>
<evidence type="ECO:0000313" key="9">
    <source>
        <dbReference type="EMBL" id="KCV68983.1"/>
    </source>
</evidence>
<protein>
    <submittedName>
        <fullName evidence="9">Dual-specificity tyrosine-(Y)-phosphorylation regulated kinase</fullName>
    </submittedName>
</protein>
<dbReference type="GO" id="GO:0005737">
    <property type="term" value="C:cytoplasm"/>
    <property type="evidence" value="ECO:0007669"/>
    <property type="project" value="TreeGrafter"/>
</dbReference>
<keyword evidence="6" id="KW-0067">ATP-binding</keyword>
<dbReference type="InterPro" id="IPR000719">
    <property type="entry name" value="Prot_kinase_dom"/>
</dbReference>
<dbReference type="InterPro" id="IPR050494">
    <property type="entry name" value="Ser_Thr_dual-spec_kinase"/>
</dbReference>
<organism evidence="9">
    <name type="scientific">Fonticula alba</name>
    <name type="common">Slime mold</name>
    <dbReference type="NCBI Taxonomy" id="691883"/>
    <lineage>
        <taxon>Eukaryota</taxon>
        <taxon>Rotosphaerida</taxon>
        <taxon>Fonticulaceae</taxon>
        <taxon>Fonticula</taxon>
    </lineage>
</organism>
<feature type="region of interest" description="Disordered" evidence="7">
    <location>
        <begin position="1"/>
        <end position="24"/>
    </location>
</feature>
<dbReference type="GO" id="GO:0005856">
    <property type="term" value="C:cytoskeleton"/>
    <property type="evidence" value="ECO:0007669"/>
    <property type="project" value="TreeGrafter"/>
</dbReference>
<keyword evidence="10" id="KW-1185">Reference proteome</keyword>
<dbReference type="AlphaFoldDB" id="A0A058Z509"/>
<evidence type="ECO:0000256" key="4">
    <source>
        <dbReference type="ARBA" id="ARBA00022741"/>
    </source>
</evidence>
<keyword evidence="4" id="KW-0547">Nucleotide-binding</keyword>
<proteinExistence type="inferred from homology"/>
<comment type="similarity">
    <text evidence="1">Belongs to the protein kinase superfamily. CMGC Ser/Thr protein kinase family. MNB/DYRK subfamily.</text>
</comment>
<feature type="compositionally biased region" description="Basic residues" evidence="7">
    <location>
        <begin position="1"/>
        <end position="12"/>
    </location>
</feature>
<dbReference type="GO" id="GO:0004674">
    <property type="term" value="F:protein serine/threonine kinase activity"/>
    <property type="evidence" value="ECO:0007669"/>
    <property type="project" value="UniProtKB-KW"/>
</dbReference>
<dbReference type="PANTHER" id="PTHR24058:SF22">
    <property type="entry name" value="DUAL SPECIFICITY TYROSINE-PHOSPHORYLATION-REGULATED KINASE 4"/>
    <property type="match status" value="1"/>
</dbReference>
<evidence type="ECO:0000256" key="6">
    <source>
        <dbReference type="ARBA" id="ARBA00022840"/>
    </source>
</evidence>
<keyword evidence="2" id="KW-0723">Serine/threonine-protein kinase</keyword>
<accession>A0A058Z509</accession>
<feature type="domain" description="Protein kinase" evidence="8">
    <location>
        <begin position="27"/>
        <end position="125"/>
    </location>
</feature>
<keyword evidence="5 9" id="KW-0418">Kinase</keyword>
<sequence>MPKSQHLPRRKGASPVKPGSRRHSTPVIHAFDYKNNMPVAIKIIRNKKRFYQQALVEVRILEATKNADPAHNIVRLYEYFVFRNHLCLVFELLGKNLFECAKRNKFRGFPTPIVQSITSQMLSCLTSR</sequence>
<dbReference type="EMBL" id="KB932207">
    <property type="protein sequence ID" value="KCV68983.1"/>
    <property type="molecule type" value="Genomic_DNA"/>
</dbReference>
<dbReference type="PANTHER" id="PTHR24058">
    <property type="entry name" value="DUAL SPECIFICITY PROTEIN KINASE"/>
    <property type="match status" value="1"/>
</dbReference>
<keyword evidence="3" id="KW-0808">Transferase</keyword>